<dbReference type="PANTHER" id="PTHR42709">
    <property type="entry name" value="ALKALINE PHOSPHATASE LIKE PROTEIN"/>
    <property type="match status" value="1"/>
</dbReference>
<evidence type="ECO:0000256" key="1">
    <source>
        <dbReference type="ARBA" id="ARBA00004651"/>
    </source>
</evidence>
<sequence>MDLIAPLLTMVAVQGWAALFVLGAAERMIPVVPSAVLFAFLGAGVASRRWSIEDALFFSLAGGLCASTIYYWAGTRIGEDRMMRLFRHVPGCRSEGFRNRVIDNAATFSFGMQLMPAARLVGPAISGTLGVRFPMFLITTAAGIALWNASFIALGYATFAGIVDGANATIAVTSALAMAGVVQIGLFALLKRKKAKPE</sequence>
<evidence type="ECO:0000256" key="3">
    <source>
        <dbReference type="ARBA" id="ARBA00022692"/>
    </source>
</evidence>
<feature type="transmembrane region" description="Helical" evidence="6">
    <location>
        <begin position="136"/>
        <end position="162"/>
    </location>
</feature>
<feature type="domain" description="VTT" evidence="7">
    <location>
        <begin position="32"/>
        <end position="156"/>
    </location>
</feature>
<protein>
    <submittedName>
        <fullName evidence="8">VTT domain-containing protein</fullName>
    </submittedName>
</protein>
<evidence type="ECO:0000256" key="4">
    <source>
        <dbReference type="ARBA" id="ARBA00022989"/>
    </source>
</evidence>
<keyword evidence="2" id="KW-1003">Cell membrane</keyword>
<evidence type="ECO:0000313" key="8">
    <source>
        <dbReference type="EMBL" id="MBD0415381.1"/>
    </source>
</evidence>
<dbReference type="Pfam" id="PF09335">
    <property type="entry name" value="VTT_dom"/>
    <property type="match status" value="1"/>
</dbReference>
<gene>
    <name evidence="8" type="ORF">ICI42_12000</name>
</gene>
<accession>A0A8J6PV82</accession>
<name>A0A8J6PV82_9HYPH</name>
<comment type="subcellular location">
    <subcellularLocation>
        <location evidence="1">Cell membrane</location>
        <topology evidence="1">Multi-pass membrane protein</topology>
    </subcellularLocation>
</comment>
<evidence type="ECO:0000256" key="5">
    <source>
        <dbReference type="ARBA" id="ARBA00023136"/>
    </source>
</evidence>
<keyword evidence="4 6" id="KW-1133">Transmembrane helix</keyword>
<dbReference type="EMBL" id="JACVVX010000003">
    <property type="protein sequence ID" value="MBD0415381.1"/>
    <property type="molecule type" value="Genomic_DNA"/>
</dbReference>
<dbReference type="AlphaFoldDB" id="A0A8J6PV82"/>
<organism evidence="8 9">
    <name type="scientific">Oryzicola mucosus</name>
    <dbReference type="NCBI Taxonomy" id="2767425"/>
    <lineage>
        <taxon>Bacteria</taxon>
        <taxon>Pseudomonadati</taxon>
        <taxon>Pseudomonadota</taxon>
        <taxon>Alphaproteobacteria</taxon>
        <taxon>Hyphomicrobiales</taxon>
        <taxon>Phyllobacteriaceae</taxon>
        <taxon>Oryzicola</taxon>
    </lineage>
</organism>
<evidence type="ECO:0000256" key="2">
    <source>
        <dbReference type="ARBA" id="ARBA00022475"/>
    </source>
</evidence>
<dbReference type="RefSeq" id="WP_188164805.1">
    <property type="nucleotide sequence ID" value="NZ_JACVVX010000003.1"/>
</dbReference>
<dbReference type="GO" id="GO:0005886">
    <property type="term" value="C:plasma membrane"/>
    <property type="evidence" value="ECO:0007669"/>
    <property type="project" value="UniProtKB-SubCell"/>
</dbReference>
<reference evidence="8" key="1">
    <citation type="submission" date="2020-09" db="EMBL/GenBank/DDBJ databases">
        <title>Genome seq and assembly of Tianweitania sp.</title>
        <authorList>
            <person name="Chhetri G."/>
        </authorList>
    </citation>
    <scope>NUCLEOTIDE SEQUENCE</scope>
    <source>
        <strain evidence="8">Rool2</strain>
    </source>
</reference>
<feature type="transmembrane region" description="Helical" evidence="6">
    <location>
        <begin position="31"/>
        <end position="50"/>
    </location>
</feature>
<comment type="caution">
    <text evidence="8">The sequence shown here is derived from an EMBL/GenBank/DDBJ whole genome shotgun (WGS) entry which is preliminary data.</text>
</comment>
<evidence type="ECO:0000256" key="6">
    <source>
        <dbReference type="SAM" id="Phobius"/>
    </source>
</evidence>
<feature type="transmembrane region" description="Helical" evidence="6">
    <location>
        <begin position="168"/>
        <end position="190"/>
    </location>
</feature>
<keyword evidence="9" id="KW-1185">Reference proteome</keyword>
<evidence type="ECO:0000259" key="7">
    <source>
        <dbReference type="Pfam" id="PF09335"/>
    </source>
</evidence>
<dbReference type="Proteomes" id="UP000643405">
    <property type="component" value="Unassembled WGS sequence"/>
</dbReference>
<proteinExistence type="predicted"/>
<dbReference type="PANTHER" id="PTHR42709:SF6">
    <property type="entry name" value="UNDECAPRENYL PHOSPHATE TRANSPORTER A"/>
    <property type="match status" value="1"/>
</dbReference>
<feature type="transmembrane region" description="Helical" evidence="6">
    <location>
        <begin position="6"/>
        <end position="24"/>
    </location>
</feature>
<keyword evidence="3 6" id="KW-0812">Transmembrane</keyword>
<keyword evidence="5 6" id="KW-0472">Membrane</keyword>
<dbReference type="InterPro" id="IPR051311">
    <property type="entry name" value="DedA_domain"/>
</dbReference>
<dbReference type="InterPro" id="IPR032816">
    <property type="entry name" value="VTT_dom"/>
</dbReference>
<evidence type="ECO:0000313" key="9">
    <source>
        <dbReference type="Proteomes" id="UP000643405"/>
    </source>
</evidence>
<feature type="transmembrane region" description="Helical" evidence="6">
    <location>
        <begin position="56"/>
        <end position="74"/>
    </location>
</feature>